<dbReference type="Proteomes" id="UP000831701">
    <property type="component" value="Chromosome 20"/>
</dbReference>
<sequence>MIDFVVVSSDLRPYVLDTRTWQTQTYCEGLLGTSGRVPLSGRSSTPTSGRDSHRFRGRLGTLSPSGPCSLPPLSTQAVRSCGRKVSGACCGGNPRNPVVDTGSKGCCQAEEGVLSGPCWPVGLLTQLTGTGRPSKPQPGRSWRQKLGSGRSSVRPWRRTIGRPRRDSGKPSGTSGRGKQYSANTVYSAGGELLTSTGDIVGRWKKYFEDLLNPTDLPSSEEAEAGDSERDHTSQPPWEGLVDLRIREEQCGFRPGRGTLDQLYTRWRDYVSQLAWERLGVPPEELEEVSGVREVWASLLRLLPPCDPALDQADEDGWMDLEVVLQAPGRKVLNKSSVLSVVPICDEANNSRLG</sequence>
<dbReference type="EMBL" id="CM041550">
    <property type="protein sequence ID" value="KAI3356008.1"/>
    <property type="molecule type" value="Genomic_DNA"/>
</dbReference>
<keyword evidence="2" id="KW-1185">Reference proteome</keyword>
<comment type="caution">
    <text evidence="1">The sequence shown here is derived from an EMBL/GenBank/DDBJ whole genome shotgun (WGS) entry which is preliminary data.</text>
</comment>
<reference evidence="1" key="1">
    <citation type="submission" date="2022-04" db="EMBL/GenBank/DDBJ databases">
        <title>Jade perch genome.</title>
        <authorList>
            <person name="Chao B."/>
        </authorList>
    </citation>
    <scope>NUCLEOTIDE SEQUENCE</scope>
    <source>
        <strain evidence="1">CB-2022</strain>
    </source>
</reference>
<evidence type="ECO:0000313" key="2">
    <source>
        <dbReference type="Proteomes" id="UP000831701"/>
    </source>
</evidence>
<name>A0ACB8VL51_9TELE</name>
<organism evidence="1 2">
    <name type="scientific">Scortum barcoo</name>
    <name type="common">barcoo grunter</name>
    <dbReference type="NCBI Taxonomy" id="214431"/>
    <lineage>
        <taxon>Eukaryota</taxon>
        <taxon>Metazoa</taxon>
        <taxon>Chordata</taxon>
        <taxon>Craniata</taxon>
        <taxon>Vertebrata</taxon>
        <taxon>Euteleostomi</taxon>
        <taxon>Actinopterygii</taxon>
        <taxon>Neopterygii</taxon>
        <taxon>Teleostei</taxon>
        <taxon>Neoteleostei</taxon>
        <taxon>Acanthomorphata</taxon>
        <taxon>Eupercaria</taxon>
        <taxon>Centrarchiformes</taxon>
        <taxon>Terapontoidei</taxon>
        <taxon>Terapontidae</taxon>
        <taxon>Scortum</taxon>
    </lineage>
</organism>
<proteinExistence type="predicted"/>
<accession>A0ACB8VL51</accession>
<evidence type="ECO:0000313" key="1">
    <source>
        <dbReference type="EMBL" id="KAI3356008.1"/>
    </source>
</evidence>
<gene>
    <name evidence="1" type="ORF">L3Q82_017276</name>
</gene>
<protein>
    <submittedName>
        <fullName evidence="1">Uncharacterized protein</fullName>
    </submittedName>
</protein>